<feature type="transmembrane region" description="Helical" evidence="3">
    <location>
        <begin position="315"/>
        <end position="335"/>
    </location>
</feature>
<dbReference type="PRINTS" id="PR00081">
    <property type="entry name" value="GDHRDH"/>
</dbReference>
<evidence type="ECO:0000313" key="4">
    <source>
        <dbReference type="EMBL" id="TIB09674.1"/>
    </source>
</evidence>
<dbReference type="EMBL" id="SPOF01000039">
    <property type="protein sequence ID" value="TIB09674.1"/>
    <property type="molecule type" value="Genomic_DNA"/>
</dbReference>
<evidence type="ECO:0000256" key="2">
    <source>
        <dbReference type="ARBA" id="ARBA00023002"/>
    </source>
</evidence>
<dbReference type="GO" id="GO:0016491">
    <property type="term" value="F:oxidoreductase activity"/>
    <property type="evidence" value="ECO:0007669"/>
    <property type="project" value="UniProtKB-KW"/>
</dbReference>
<comment type="similarity">
    <text evidence="1">Belongs to the short-chain dehydrogenases/reductases (SDR) family.</text>
</comment>
<dbReference type="Gene3D" id="3.40.50.720">
    <property type="entry name" value="NAD(P)-binding Rossmann-like Domain"/>
    <property type="match status" value="1"/>
</dbReference>
<evidence type="ECO:0000313" key="5">
    <source>
        <dbReference type="Proteomes" id="UP000306954"/>
    </source>
</evidence>
<organism evidence="4 5">
    <name type="scientific">Wallemia ichthyophaga</name>
    <dbReference type="NCBI Taxonomy" id="245174"/>
    <lineage>
        <taxon>Eukaryota</taxon>
        <taxon>Fungi</taxon>
        <taxon>Dikarya</taxon>
        <taxon>Basidiomycota</taxon>
        <taxon>Wallemiomycotina</taxon>
        <taxon>Wallemiomycetes</taxon>
        <taxon>Wallemiales</taxon>
        <taxon>Wallemiaceae</taxon>
        <taxon>Wallemia</taxon>
    </lineage>
</organism>
<dbReference type="AlphaFoldDB" id="A0A4T0GAJ7"/>
<dbReference type="SUPFAM" id="SSF51735">
    <property type="entry name" value="NAD(P)-binding Rossmann-fold domains"/>
    <property type="match status" value="1"/>
</dbReference>
<dbReference type="PANTHER" id="PTHR43180:SF33">
    <property type="entry name" value="15-HYDROXYPROSTAGLANDIN DEHYDROGENASE [NAD(+)]-LIKE"/>
    <property type="match status" value="1"/>
</dbReference>
<dbReference type="InterPro" id="IPR002347">
    <property type="entry name" value="SDR_fam"/>
</dbReference>
<keyword evidence="3" id="KW-0472">Membrane</keyword>
<dbReference type="PANTHER" id="PTHR43180">
    <property type="entry name" value="3-OXOACYL-(ACYL-CARRIER-PROTEIN) REDUCTASE (AFU_ORTHOLOGUE AFUA_6G11210)"/>
    <property type="match status" value="1"/>
</dbReference>
<evidence type="ECO:0000256" key="3">
    <source>
        <dbReference type="SAM" id="Phobius"/>
    </source>
</evidence>
<accession>A0A4T0GAJ7</accession>
<name>A0A4T0GAJ7_WALIC</name>
<sequence>MNTINRSVFEPNLQRDYGLLTSSVSGTHAIVTGAAGGLGKGIVEELLRHNASVVAADIDTRALHALPQHPNLHIHHVDVTRYASQLALFRYARATFGRIDAVYANAGIATSGYLADVGQVGEQDTPTPPDLNIIDVNVKGVLYTTHLAVQAFREDKRSNARGGIGTNSKPHTRHPSIILTGSFTSFLSSPSTPAAYAASKHAVFSLMRSLATTGEYEGFRCNLVCPWFTPTAMVESSVRILLTGIGMAAAEPVVRAFLIAGMDTSLTGAALVIDTDGLFVIPDTTINSHCAQAFRDRYLSVLKMQHAARVYRTPLILTGGLLTVLSLASGVSYVLRFLRKCK</sequence>
<reference evidence="4 5" key="1">
    <citation type="submission" date="2019-03" db="EMBL/GenBank/DDBJ databases">
        <title>Sequencing 23 genomes of Wallemia ichthyophaga.</title>
        <authorList>
            <person name="Gostincar C."/>
        </authorList>
    </citation>
    <scope>NUCLEOTIDE SEQUENCE [LARGE SCALE GENOMIC DNA]</scope>
    <source>
        <strain evidence="4 5">EXF-8621</strain>
    </source>
</reference>
<evidence type="ECO:0000256" key="1">
    <source>
        <dbReference type="ARBA" id="ARBA00006484"/>
    </source>
</evidence>
<dbReference type="Proteomes" id="UP000306954">
    <property type="component" value="Unassembled WGS sequence"/>
</dbReference>
<keyword evidence="3" id="KW-1133">Transmembrane helix</keyword>
<protein>
    <submittedName>
        <fullName evidence="4">Uncharacterized protein</fullName>
    </submittedName>
</protein>
<proteinExistence type="inferred from homology"/>
<dbReference type="Pfam" id="PF00106">
    <property type="entry name" value="adh_short"/>
    <property type="match status" value="1"/>
</dbReference>
<dbReference type="InterPro" id="IPR036291">
    <property type="entry name" value="NAD(P)-bd_dom_sf"/>
</dbReference>
<gene>
    <name evidence="4" type="ORF">E3P90_03182</name>
</gene>
<keyword evidence="3" id="KW-0812">Transmembrane</keyword>
<keyword evidence="2" id="KW-0560">Oxidoreductase</keyword>
<comment type="caution">
    <text evidence="4">The sequence shown here is derived from an EMBL/GenBank/DDBJ whole genome shotgun (WGS) entry which is preliminary data.</text>
</comment>